<keyword evidence="1" id="KW-0479">Metal-binding</keyword>
<dbReference type="PROSITE" id="PS50119">
    <property type="entry name" value="ZF_BBOX"/>
    <property type="match status" value="2"/>
</dbReference>
<feature type="compositionally biased region" description="Basic and acidic residues" evidence="3">
    <location>
        <begin position="403"/>
        <end position="416"/>
    </location>
</feature>
<dbReference type="CDD" id="cd19757">
    <property type="entry name" value="Bbox1"/>
    <property type="match status" value="1"/>
</dbReference>
<evidence type="ECO:0000313" key="6">
    <source>
        <dbReference type="Proteomes" id="UP001146793"/>
    </source>
</evidence>
<dbReference type="EMBL" id="JANTQA010000011">
    <property type="protein sequence ID" value="KAJ3451066.1"/>
    <property type="molecule type" value="Genomic_DNA"/>
</dbReference>
<feature type="compositionally biased region" description="Acidic residues" evidence="3">
    <location>
        <begin position="417"/>
        <end position="430"/>
    </location>
</feature>
<sequence>MSHSKKNAKNTKAKVSQINKLSDLQLPFVKEVPKCMNCQKKSSQFYCTKCKAYFCEECEQKAHSIKIFQTHKNFLINPLLVELEEENKKHKKQKENLCSLHQKPLIKFCSKENRLICVKCEKKCQRNDHITFSFDESLKYFKKKNKTLLEQIEKEKKTKRKTIKNIESKQNQLNKKFENKIEKLTKETQLFKTILEQNLNKNIELLTTQQNISNHQFKAILKNGKQEINLMKKNQKQLKYLTNSKFKNNNLGSRTNKKNKNKINNFYLLQESIIIHKKINKIKFKNKNKQNDDNYSVQTLLNQKNNLQRKIISNNKNNTQPNINIEQAMNRLFNKHNLPEQKRETKPELNHWPKSIKTKSSPKLIKKKNRNTAKKYDLSEINFTKYEQNSFEPFFQFPNDDENINKHNKETNKDNEKEEEEELEEEELEQIETRERSLTTETDENNFLFNKFQTTRIEEDENSEEESSQEIFSLIFHDHKRTKEQQKQQPFFKKKSQFSNPQKKKQSMPIPINHRLSSKFTNTNNSSESEEDNPLGNEFPLTFVQPHKYVDSIQTEIERELSKSFNVPLKRVPSWRI</sequence>
<comment type="caution">
    <text evidence="5">The sequence shown here is derived from an EMBL/GenBank/DDBJ whole genome shotgun (WGS) entry which is preliminary data.</text>
</comment>
<dbReference type="AlphaFoldDB" id="A0AAV8A9U7"/>
<evidence type="ECO:0000256" key="3">
    <source>
        <dbReference type="SAM" id="MobiDB-lite"/>
    </source>
</evidence>
<proteinExistence type="predicted"/>
<feature type="compositionally biased region" description="Basic residues" evidence="3">
    <location>
        <begin position="492"/>
        <end position="506"/>
    </location>
</feature>
<evidence type="ECO:0000256" key="2">
    <source>
        <dbReference type="SAM" id="Coils"/>
    </source>
</evidence>
<feature type="coiled-coil region" evidence="2">
    <location>
        <begin position="149"/>
        <end position="187"/>
    </location>
</feature>
<reference evidence="5" key="1">
    <citation type="submission" date="2022-08" db="EMBL/GenBank/DDBJ databases">
        <title>Novel sulphate-reducing endosymbionts in the free-living metamonad Anaeramoeba.</title>
        <authorList>
            <person name="Jerlstrom-Hultqvist J."/>
            <person name="Cepicka I."/>
            <person name="Gallot-Lavallee L."/>
            <person name="Salas-Leiva D."/>
            <person name="Curtis B.A."/>
            <person name="Zahonova K."/>
            <person name="Pipaliya S."/>
            <person name="Dacks J."/>
            <person name="Roger A.J."/>
        </authorList>
    </citation>
    <scope>NUCLEOTIDE SEQUENCE</scope>
    <source>
        <strain evidence="5">Busselton2</strain>
    </source>
</reference>
<evidence type="ECO:0000313" key="5">
    <source>
        <dbReference type="EMBL" id="KAJ3451066.1"/>
    </source>
</evidence>
<feature type="region of interest" description="Disordered" evidence="3">
    <location>
        <begin position="483"/>
        <end position="537"/>
    </location>
</feature>
<dbReference type="InterPro" id="IPR032296">
    <property type="entry name" value="CEBP_ZZ"/>
</dbReference>
<dbReference type="SMART" id="SM00336">
    <property type="entry name" value="BBOX"/>
    <property type="match status" value="2"/>
</dbReference>
<dbReference type="GO" id="GO:0008270">
    <property type="term" value="F:zinc ion binding"/>
    <property type="evidence" value="ECO:0007669"/>
    <property type="project" value="UniProtKB-KW"/>
</dbReference>
<name>A0AAV8A9U7_9EUKA</name>
<keyword evidence="2" id="KW-0175">Coiled coil</keyword>
<dbReference type="InterPro" id="IPR000315">
    <property type="entry name" value="Znf_B-box"/>
</dbReference>
<dbReference type="SUPFAM" id="SSF57845">
    <property type="entry name" value="B-box zinc-binding domain"/>
    <property type="match status" value="1"/>
</dbReference>
<feature type="domain" description="B box-type" evidence="4">
    <location>
        <begin position="30"/>
        <end position="76"/>
    </location>
</feature>
<dbReference type="Pfam" id="PF16366">
    <property type="entry name" value="CEBP_ZZ"/>
    <property type="match status" value="1"/>
</dbReference>
<keyword evidence="1" id="KW-0862">Zinc</keyword>
<dbReference type="InterPro" id="IPR038446">
    <property type="entry name" value="CEBP_ZZ_sf"/>
</dbReference>
<feature type="region of interest" description="Disordered" evidence="3">
    <location>
        <begin position="396"/>
        <end position="441"/>
    </location>
</feature>
<organism evidence="5 6">
    <name type="scientific">Anaeramoeba flamelloides</name>
    <dbReference type="NCBI Taxonomy" id="1746091"/>
    <lineage>
        <taxon>Eukaryota</taxon>
        <taxon>Metamonada</taxon>
        <taxon>Anaeramoebidae</taxon>
        <taxon>Anaeramoeba</taxon>
    </lineage>
</organism>
<dbReference type="Proteomes" id="UP001146793">
    <property type="component" value="Unassembled WGS sequence"/>
</dbReference>
<dbReference type="Gene3D" id="4.10.640.40">
    <property type="entry name" value="Cytoplasmic polyadenylation element-binding protein, ZZ domain"/>
    <property type="match status" value="1"/>
</dbReference>
<gene>
    <name evidence="5" type="ORF">M0812_05106</name>
</gene>
<accession>A0AAV8A9U7</accession>
<keyword evidence="1" id="KW-0863">Zinc-finger</keyword>
<evidence type="ECO:0000256" key="1">
    <source>
        <dbReference type="PROSITE-ProRule" id="PRU00024"/>
    </source>
</evidence>
<protein>
    <recommendedName>
        <fullName evidence="4">B box-type domain-containing protein</fullName>
    </recommendedName>
</protein>
<feature type="domain" description="B box-type" evidence="4">
    <location>
        <begin position="93"/>
        <end position="140"/>
    </location>
</feature>
<dbReference type="Gene3D" id="3.30.160.60">
    <property type="entry name" value="Classic Zinc Finger"/>
    <property type="match status" value="1"/>
</dbReference>
<evidence type="ECO:0000259" key="4">
    <source>
        <dbReference type="PROSITE" id="PS50119"/>
    </source>
</evidence>